<evidence type="ECO:0000259" key="3">
    <source>
        <dbReference type="Pfam" id="PF13505"/>
    </source>
</evidence>
<dbReference type="Pfam" id="PF13505">
    <property type="entry name" value="OMP_b-brl"/>
    <property type="match status" value="1"/>
</dbReference>
<dbReference type="EMBL" id="JACATN010000001">
    <property type="protein sequence ID" value="MBT2160426.1"/>
    <property type="molecule type" value="Genomic_DNA"/>
</dbReference>
<keyword evidence="5" id="KW-1185">Reference proteome</keyword>
<evidence type="ECO:0000313" key="4">
    <source>
        <dbReference type="EMBL" id="MBT2160426.1"/>
    </source>
</evidence>
<name>A0ABS5WAJ3_9FLAO</name>
<feature type="signal peptide" evidence="2">
    <location>
        <begin position="1"/>
        <end position="22"/>
    </location>
</feature>
<feature type="domain" description="Outer membrane protein beta-barrel" evidence="3">
    <location>
        <begin position="10"/>
        <end position="207"/>
    </location>
</feature>
<protein>
    <submittedName>
        <fullName evidence="4">Outer membrane beta-barrel protein</fullName>
    </submittedName>
</protein>
<evidence type="ECO:0000313" key="5">
    <source>
        <dbReference type="Proteomes" id="UP000740413"/>
    </source>
</evidence>
<dbReference type="Gene3D" id="2.40.160.20">
    <property type="match status" value="1"/>
</dbReference>
<dbReference type="InterPro" id="IPR027385">
    <property type="entry name" value="Beta-barrel_OMP"/>
</dbReference>
<feature type="chain" id="PRO_5046229184" evidence="2">
    <location>
        <begin position="23"/>
        <end position="207"/>
    </location>
</feature>
<dbReference type="RefSeq" id="WP_214610644.1">
    <property type="nucleotide sequence ID" value="NZ_JACATN010000001.1"/>
</dbReference>
<evidence type="ECO:0000256" key="2">
    <source>
        <dbReference type="SAM" id="SignalP"/>
    </source>
</evidence>
<reference evidence="5" key="1">
    <citation type="submission" date="2023-07" db="EMBL/GenBank/DDBJ databases">
        <title>Zobellia barbeyronii sp. nov., a new marine flavobacterium, isolated from green and red algae.</title>
        <authorList>
            <person name="Nedashkovskaya O.I."/>
            <person name="Otstavnykh N."/>
            <person name="Zhukova N."/>
            <person name="Guzev K."/>
            <person name="Chausova V."/>
            <person name="Tekutyeva L."/>
            <person name="Mikhailov V."/>
            <person name="Isaeva M."/>
        </authorList>
    </citation>
    <scope>NUCLEOTIDE SEQUENCE [LARGE SCALE GENOMIC DNA]</scope>
    <source>
        <strain evidence="5">KMM 6746</strain>
    </source>
</reference>
<organism evidence="4 5">
    <name type="scientific">Zobellia barbeyronii</name>
    <dbReference type="NCBI Taxonomy" id="2748009"/>
    <lineage>
        <taxon>Bacteria</taxon>
        <taxon>Pseudomonadati</taxon>
        <taxon>Bacteroidota</taxon>
        <taxon>Flavobacteriia</taxon>
        <taxon>Flavobacteriales</taxon>
        <taxon>Flavobacteriaceae</taxon>
        <taxon>Zobellia</taxon>
    </lineage>
</organism>
<dbReference type="InterPro" id="IPR011250">
    <property type="entry name" value="OMP/PagP_B-barrel"/>
</dbReference>
<accession>A0ABS5WAJ3</accession>
<gene>
    <name evidence="4" type="ORF">HW347_04065</name>
</gene>
<evidence type="ECO:0000256" key="1">
    <source>
        <dbReference type="ARBA" id="ARBA00022729"/>
    </source>
</evidence>
<keyword evidence="1 2" id="KW-0732">Signal</keyword>
<comment type="caution">
    <text evidence="4">The sequence shown here is derived from an EMBL/GenBank/DDBJ whole genome shotgun (WGS) entry which is preliminary data.</text>
</comment>
<dbReference type="SUPFAM" id="SSF56925">
    <property type="entry name" value="OMPA-like"/>
    <property type="match status" value="1"/>
</dbReference>
<proteinExistence type="predicted"/>
<sequence>MKKIYFLSVSLFFFFLSVGLFAQDQKWSVEANYPISIGVGLGNDASGVIDFGVKYRFLDFNIVKIGAGINAGVYTEDTKDYRDPSSYDFTGTHWLIQPKVFAEFAIPGVKRLHPSIGLGYTFVQSKYDGLFDYGPQEPPFPGAHKITESEGGISLNLGLSYDITKRFFVQTQLDVTRNVADKIKVEGETLKNIEHISLLKVGVGFRF</sequence>
<dbReference type="Proteomes" id="UP000740413">
    <property type="component" value="Unassembled WGS sequence"/>
</dbReference>